<dbReference type="Proteomes" id="UP001203297">
    <property type="component" value="Unassembled WGS sequence"/>
</dbReference>
<evidence type="ECO:0000313" key="2">
    <source>
        <dbReference type="Proteomes" id="UP001203297"/>
    </source>
</evidence>
<evidence type="ECO:0000313" key="1">
    <source>
        <dbReference type="EMBL" id="KAI0293314.1"/>
    </source>
</evidence>
<comment type="caution">
    <text evidence="1">The sequence shown here is derived from an EMBL/GenBank/DDBJ whole genome shotgun (WGS) entry which is preliminary data.</text>
</comment>
<organism evidence="1 2">
    <name type="scientific">Multifurca ochricompacta</name>
    <dbReference type="NCBI Taxonomy" id="376703"/>
    <lineage>
        <taxon>Eukaryota</taxon>
        <taxon>Fungi</taxon>
        <taxon>Dikarya</taxon>
        <taxon>Basidiomycota</taxon>
        <taxon>Agaricomycotina</taxon>
        <taxon>Agaricomycetes</taxon>
        <taxon>Russulales</taxon>
        <taxon>Russulaceae</taxon>
        <taxon>Multifurca</taxon>
    </lineage>
</organism>
<proteinExistence type="predicted"/>
<reference evidence="1" key="1">
    <citation type="journal article" date="2022" name="New Phytol.">
        <title>Evolutionary transition to the ectomycorrhizal habit in the genomes of a hyperdiverse lineage of mushroom-forming fungi.</title>
        <authorList>
            <person name="Looney B."/>
            <person name="Miyauchi S."/>
            <person name="Morin E."/>
            <person name="Drula E."/>
            <person name="Courty P.E."/>
            <person name="Kohler A."/>
            <person name="Kuo A."/>
            <person name="LaButti K."/>
            <person name="Pangilinan J."/>
            <person name="Lipzen A."/>
            <person name="Riley R."/>
            <person name="Andreopoulos W."/>
            <person name="He G."/>
            <person name="Johnson J."/>
            <person name="Nolan M."/>
            <person name="Tritt A."/>
            <person name="Barry K.W."/>
            <person name="Grigoriev I.V."/>
            <person name="Nagy L.G."/>
            <person name="Hibbett D."/>
            <person name="Henrissat B."/>
            <person name="Matheny P.B."/>
            <person name="Labbe J."/>
            <person name="Martin F.M."/>
        </authorList>
    </citation>
    <scope>NUCLEOTIDE SEQUENCE</scope>
    <source>
        <strain evidence="1">BPL690</strain>
    </source>
</reference>
<name>A0AAD4LWI6_9AGAM</name>
<sequence length="381" mass="43170">MLSMSFYRCAGEFINSTAHSSTGRLSGDQTGIDTLPDNVLLDIFDFSRLITCQGRYWKWHKLVLVCRRWRELIFESPRRLQLELVCKPGTPVRRTLGCWRPNLPLVITFYRFGDLPGALDDDEDDIIAALEQRDRVREIYIDATNSLLGKLVKAMEEPFVALRSLWLSSKQHGGAAVAPILSDGFLGGSAPSLVDFSLEGIPFPALPKLLLSTSTRNLSYLRLEDIPPIIGYIPPEEMAIGLSALTNLQTLQIQFQSPTTTSSRRLLPPPTTIRRINLPSLFSFIFRGTTDYLEDLLVRIDAPVLGDFNITFFNQLFLNTPQLSQFISRTEALNSFNRASFYYDYPNPHLLLYNKPMNGDDDDDDDDDKNRSLSLKILCKH</sequence>
<protein>
    <recommendedName>
        <fullName evidence="3">F-box domain-containing protein</fullName>
    </recommendedName>
</protein>
<dbReference type="EMBL" id="WTXG01000098">
    <property type="protein sequence ID" value="KAI0293314.1"/>
    <property type="molecule type" value="Genomic_DNA"/>
</dbReference>
<dbReference type="SUPFAM" id="SSF52047">
    <property type="entry name" value="RNI-like"/>
    <property type="match status" value="1"/>
</dbReference>
<accession>A0AAD4LWI6</accession>
<dbReference type="AlphaFoldDB" id="A0AAD4LWI6"/>
<evidence type="ECO:0008006" key="3">
    <source>
        <dbReference type="Google" id="ProtNLM"/>
    </source>
</evidence>
<keyword evidence="2" id="KW-1185">Reference proteome</keyword>
<gene>
    <name evidence="1" type="ORF">B0F90DRAFT_1404491</name>
</gene>